<gene>
    <name evidence="2" type="ORF">Taro_056478</name>
</gene>
<protein>
    <submittedName>
        <fullName evidence="2">Uncharacterized protein</fullName>
    </submittedName>
</protein>
<feature type="region of interest" description="Disordered" evidence="1">
    <location>
        <begin position="36"/>
        <end position="68"/>
    </location>
</feature>
<keyword evidence="3" id="KW-1185">Reference proteome</keyword>
<reference evidence="2" key="1">
    <citation type="submission" date="2017-07" db="EMBL/GenBank/DDBJ databases">
        <title>Taro Niue Genome Assembly and Annotation.</title>
        <authorList>
            <person name="Atibalentja N."/>
            <person name="Keating K."/>
            <person name="Fields C.J."/>
        </authorList>
    </citation>
    <scope>NUCLEOTIDE SEQUENCE</scope>
    <source>
        <strain evidence="2">Niue_2</strain>
        <tissue evidence="2">Leaf</tissue>
    </source>
</reference>
<organism evidence="2 3">
    <name type="scientific">Colocasia esculenta</name>
    <name type="common">Wild taro</name>
    <name type="synonym">Arum esculentum</name>
    <dbReference type="NCBI Taxonomy" id="4460"/>
    <lineage>
        <taxon>Eukaryota</taxon>
        <taxon>Viridiplantae</taxon>
        <taxon>Streptophyta</taxon>
        <taxon>Embryophyta</taxon>
        <taxon>Tracheophyta</taxon>
        <taxon>Spermatophyta</taxon>
        <taxon>Magnoliopsida</taxon>
        <taxon>Liliopsida</taxon>
        <taxon>Araceae</taxon>
        <taxon>Aroideae</taxon>
        <taxon>Colocasieae</taxon>
        <taxon>Colocasia</taxon>
    </lineage>
</organism>
<evidence type="ECO:0000256" key="1">
    <source>
        <dbReference type="SAM" id="MobiDB-lite"/>
    </source>
</evidence>
<comment type="caution">
    <text evidence="2">The sequence shown here is derived from an EMBL/GenBank/DDBJ whole genome shotgun (WGS) entry which is preliminary data.</text>
</comment>
<proteinExistence type="predicted"/>
<evidence type="ECO:0000313" key="3">
    <source>
        <dbReference type="Proteomes" id="UP000652761"/>
    </source>
</evidence>
<dbReference type="EMBL" id="NMUH01016252">
    <property type="protein sequence ID" value="MQM23414.1"/>
    <property type="molecule type" value="Genomic_DNA"/>
</dbReference>
<accession>A0A843XTZ6</accession>
<evidence type="ECO:0000313" key="2">
    <source>
        <dbReference type="EMBL" id="MQM23414.1"/>
    </source>
</evidence>
<sequence length="68" mass="7824">MHVGETLSAKNKDSFLLARQKGPYLTCLDVSRKYRSKARRRRVDEEEDEQMARRVPTDLFNGSVQAAP</sequence>
<dbReference type="Proteomes" id="UP000652761">
    <property type="component" value="Unassembled WGS sequence"/>
</dbReference>
<dbReference type="AlphaFoldDB" id="A0A843XTZ6"/>
<name>A0A843XTZ6_COLES</name>